<dbReference type="GO" id="GO:0016020">
    <property type="term" value="C:membrane"/>
    <property type="evidence" value="ECO:0007669"/>
    <property type="project" value="UniProtKB-SubCell"/>
</dbReference>
<dbReference type="EC" id="2.7.7.38" evidence="5"/>
<evidence type="ECO:0000256" key="3">
    <source>
        <dbReference type="ARBA" id="ARBA00022695"/>
    </source>
</evidence>
<dbReference type="HAMAP" id="MF_00057">
    <property type="entry name" value="KdsB"/>
    <property type="match status" value="1"/>
</dbReference>
<dbReference type="GO" id="GO:0009103">
    <property type="term" value="P:lipopolysaccharide biosynthetic process"/>
    <property type="evidence" value="ECO:0007669"/>
    <property type="project" value="UniProtKB-UniRule"/>
</dbReference>
<dbReference type="InterPro" id="IPR003329">
    <property type="entry name" value="Cytidylyl_trans"/>
</dbReference>
<evidence type="ECO:0000256" key="1">
    <source>
        <dbReference type="ARBA" id="ARBA00004370"/>
    </source>
</evidence>
<evidence type="ECO:0000256" key="2">
    <source>
        <dbReference type="ARBA" id="ARBA00022679"/>
    </source>
</evidence>
<comment type="similarity">
    <text evidence="5">Belongs to the KdsB family.</text>
</comment>
<evidence type="ECO:0000313" key="6">
    <source>
        <dbReference type="EMBL" id="OOS23601.1"/>
    </source>
</evidence>
<dbReference type="FunFam" id="3.90.550.10:FF:000011">
    <property type="entry name" value="3-deoxy-manno-octulosonate cytidylyltransferase"/>
    <property type="match status" value="1"/>
</dbReference>
<dbReference type="OrthoDB" id="9815559at2"/>
<evidence type="ECO:0000313" key="7">
    <source>
        <dbReference type="Proteomes" id="UP000189800"/>
    </source>
</evidence>
<dbReference type="NCBIfam" id="NF003950">
    <property type="entry name" value="PRK05450.1-3"/>
    <property type="match status" value="1"/>
</dbReference>
<dbReference type="PANTHER" id="PTHR42866:SF2">
    <property type="entry name" value="3-DEOXY-MANNO-OCTULOSONATE CYTIDYLYLTRANSFERASE, MITOCHONDRIAL"/>
    <property type="match status" value="1"/>
</dbReference>
<dbReference type="EMBL" id="MUYU01000015">
    <property type="protein sequence ID" value="OOS23601.1"/>
    <property type="molecule type" value="Genomic_DNA"/>
</dbReference>
<dbReference type="RefSeq" id="WP_078254284.1">
    <property type="nucleotide sequence ID" value="NZ_MUYU01000015.1"/>
</dbReference>
<dbReference type="Gene3D" id="3.90.550.10">
    <property type="entry name" value="Spore Coat Polysaccharide Biosynthesis Protein SpsA, Chain A"/>
    <property type="match status" value="1"/>
</dbReference>
<keyword evidence="2 5" id="KW-0808">Transferase</keyword>
<dbReference type="PANTHER" id="PTHR42866">
    <property type="entry name" value="3-DEOXY-MANNO-OCTULOSONATE CYTIDYLYLTRANSFERASE"/>
    <property type="match status" value="1"/>
</dbReference>
<keyword evidence="5" id="KW-0963">Cytoplasm</keyword>
<keyword evidence="7" id="KW-1185">Reference proteome</keyword>
<dbReference type="SUPFAM" id="SSF53448">
    <property type="entry name" value="Nucleotide-diphospho-sugar transferases"/>
    <property type="match status" value="1"/>
</dbReference>
<dbReference type="Pfam" id="PF02348">
    <property type="entry name" value="CTP_transf_3"/>
    <property type="match status" value="1"/>
</dbReference>
<comment type="caution">
    <text evidence="6">The sequence shown here is derived from an EMBL/GenBank/DDBJ whole genome shotgun (WGS) entry which is preliminary data.</text>
</comment>
<dbReference type="GO" id="GO:0008690">
    <property type="term" value="F:3-deoxy-manno-octulosonate cytidylyltransferase activity"/>
    <property type="evidence" value="ECO:0007669"/>
    <property type="project" value="UniProtKB-UniRule"/>
</dbReference>
<comment type="pathway">
    <text evidence="5">Nucleotide-sugar biosynthesis; CMP-3-deoxy-D-manno-octulosonate biosynthesis; CMP-3-deoxy-D-manno-octulosonate from 3-deoxy-D-manno-octulosonate and CTP: step 1/1.</text>
</comment>
<dbReference type="NCBIfam" id="NF009905">
    <property type="entry name" value="PRK13368.1"/>
    <property type="match status" value="1"/>
</dbReference>
<dbReference type="AlphaFoldDB" id="A0A1T0CN58"/>
<comment type="catalytic activity">
    <reaction evidence="5">
        <text>3-deoxy-alpha-D-manno-oct-2-ulosonate + CTP = CMP-3-deoxy-beta-D-manno-octulosonate + diphosphate</text>
        <dbReference type="Rhea" id="RHEA:23448"/>
        <dbReference type="ChEBI" id="CHEBI:33019"/>
        <dbReference type="ChEBI" id="CHEBI:37563"/>
        <dbReference type="ChEBI" id="CHEBI:85986"/>
        <dbReference type="ChEBI" id="CHEBI:85987"/>
        <dbReference type="EC" id="2.7.7.38"/>
    </reaction>
</comment>
<keyword evidence="3 5" id="KW-0548">Nucleotidyltransferase</keyword>
<dbReference type="STRING" id="470453.B0680_06500"/>
<dbReference type="NCBIfam" id="NF003952">
    <property type="entry name" value="PRK05450.1-5"/>
    <property type="match status" value="1"/>
</dbReference>
<dbReference type="Proteomes" id="UP000189800">
    <property type="component" value="Unassembled WGS sequence"/>
</dbReference>
<dbReference type="UniPathway" id="UPA00358">
    <property type="reaction ID" value="UER00476"/>
</dbReference>
<proteinExistence type="inferred from homology"/>
<sequence>MPKVHLVIPARYKSTRLPAKPLLPIHGQPMILWTAKKAMQATFADTVCVATDDERIFEVCQNADIQVVMTDTSHASGTDRLAQVATDLGFGDDDIVINMQGDEPLVPPVLLEQVMQLLIDNPDCAMATLCEPIHDADEFARPSVVKVVKDNANRALYFSRAPIPHDRDGVMAGQTTPKLAFRHLGLYAYRVRVLKAFTSWQQGTLEQLESLEQLRVLENGERIAIDVAKVALPAGVDTQEDLDRLNAMPIDALMAY</sequence>
<reference evidence="6 7" key="1">
    <citation type="submission" date="2017-02" db="EMBL/GenBank/DDBJ databases">
        <title>Draft genome sequence of Moraxella pluranimalium CCUG 54913T type strain.</title>
        <authorList>
            <person name="Salva-Serra F."/>
            <person name="Engstrom-Jakobsson H."/>
            <person name="Thorell K."/>
            <person name="Jaen-Luchoro D."/>
            <person name="Gonzales-Siles L."/>
            <person name="Karlsson R."/>
            <person name="Yazdan S."/>
            <person name="Boulund F."/>
            <person name="Johnning A."/>
            <person name="Engstrand L."/>
            <person name="Kristiansson E."/>
            <person name="Moore E."/>
        </authorList>
    </citation>
    <scope>NUCLEOTIDE SEQUENCE [LARGE SCALE GENOMIC DNA]</scope>
    <source>
        <strain evidence="6 7">CCUG 54913</strain>
    </source>
</reference>
<evidence type="ECO:0000256" key="5">
    <source>
        <dbReference type="HAMAP-Rule" id="MF_00057"/>
    </source>
</evidence>
<dbReference type="NCBIfam" id="TIGR00466">
    <property type="entry name" value="kdsB"/>
    <property type="match status" value="1"/>
</dbReference>
<comment type="function">
    <text evidence="5">Activates KDO (a required 8-carbon sugar) for incorporation into bacterial lipopolysaccharide in Gram-negative bacteria.</text>
</comment>
<dbReference type="GO" id="GO:0033468">
    <property type="term" value="P:CMP-keto-3-deoxy-D-manno-octulosonic acid biosynthetic process"/>
    <property type="evidence" value="ECO:0007669"/>
    <property type="project" value="UniProtKB-UniRule"/>
</dbReference>
<name>A0A1T0CN58_9GAMM</name>
<evidence type="ECO:0000256" key="4">
    <source>
        <dbReference type="ARBA" id="ARBA00022985"/>
    </source>
</evidence>
<gene>
    <name evidence="5" type="primary">kdsB</name>
    <name evidence="6" type="ORF">B0680_06500</name>
</gene>
<dbReference type="GO" id="GO:0005829">
    <property type="term" value="C:cytosol"/>
    <property type="evidence" value="ECO:0007669"/>
    <property type="project" value="TreeGrafter"/>
</dbReference>
<comment type="subcellular location">
    <subcellularLocation>
        <location evidence="5">Cytoplasm</location>
    </subcellularLocation>
    <subcellularLocation>
        <location evidence="1">Membrane</location>
    </subcellularLocation>
</comment>
<dbReference type="InterPro" id="IPR004528">
    <property type="entry name" value="KdsB"/>
</dbReference>
<protein>
    <recommendedName>
        <fullName evidence="5">3-deoxy-manno-octulosonate cytidylyltransferase</fullName>
        <ecNumber evidence="5">2.7.7.38</ecNumber>
    </recommendedName>
    <alternativeName>
        <fullName evidence="5">CMP-2-keto-3-deoxyoctulosonic acid synthase</fullName>
        <shortName evidence="5">CKS</shortName>
        <shortName evidence="5">CMP-KDO synthase</shortName>
    </alternativeName>
</protein>
<accession>A0A1T0CN58</accession>
<dbReference type="InterPro" id="IPR029044">
    <property type="entry name" value="Nucleotide-diphossugar_trans"/>
</dbReference>
<organism evidence="6 7">
    <name type="scientific">Moraxella pluranimalium</name>
    <dbReference type="NCBI Taxonomy" id="470453"/>
    <lineage>
        <taxon>Bacteria</taxon>
        <taxon>Pseudomonadati</taxon>
        <taxon>Pseudomonadota</taxon>
        <taxon>Gammaproteobacteria</taxon>
        <taxon>Moraxellales</taxon>
        <taxon>Moraxellaceae</taxon>
        <taxon>Moraxella</taxon>
    </lineage>
</organism>
<dbReference type="CDD" id="cd02517">
    <property type="entry name" value="CMP-KDO-Synthetase"/>
    <property type="match status" value="1"/>
</dbReference>
<keyword evidence="4 5" id="KW-0448">Lipopolysaccharide biosynthesis</keyword>